<dbReference type="Pfam" id="PF05675">
    <property type="entry name" value="DUF817"/>
    <property type="match status" value="1"/>
</dbReference>
<accession>A0A1I0DY36</accession>
<evidence type="ECO:0000313" key="3">
    <source>
        <dbReference type="Proteomes" id="UP000242642"/>
    </source>
</evidence>
<evidence type="ECO:0000313" key="2">
    <source>
        <dbReference type="EMBL" id="SET36942.1"/>
    </source>
</evidence>
<evidence type="ECO:0000256" key="1">
    <source>
        <dbReference type="SAM" id="Phobius"/>
    </source>
</evidence>
<keyword evidence="1" id="KW-0472">Membrane</keyword>
<protein>
    <submittedName>
        <fullName evidence="2">Uncharacterized membrane protein YoaT, DUF817 family</fullName>
    </submittedName>
</protein>
<dbReference type="STRING" id="1123402.SAMN02583745_02160"/>
<name>A0A1I0DY36_9GAMM</name>
<reference evidence="3" key="1">
    <citation type="submission" date="2016-10" db="EMBL/GenBank/DDBJ databases">
        <authorList>
            <person name="Varghese N."/>
            <person name="Submissions S."/>
        </authorList>
    </citation>
    <scope>NUCLEOTIDE SEQUENCE [LARGE SCALE GENOMIC DNA]</scope>
    <source>
        <strain evidence="3">DSM 18579</strain>
    </source>
</reference>
<dbReference type="InterPro" id="IPR008535">
    <property type="entry name" value="DUF817"/>
</dbReference>
<feature type="transmembrane region" description="Helical" evidence="1">
    <location>
        <begin position="70"/>
        <end position="88"/>
    </location>
</feature>
<dbReference type="Proteomes" id="UP000242642">
    <property type="component" value="Unassembled WGS sequence"/>
</dbReference>
<dbReference type="EMBL" id="FOHV01000020">
    <property type="protein sequence ID" value="SET36942.1"/>
    <property type="molecule type" value="Genomic_DNA"/>
</dbReference>
<sequence length="288" mass="34282">MYTILKNFQTRLIRFENTHTQRILNKPRIIRAGYEFLRFGILQAWICLFGGIMCALLIATHYFYPVESSLHRYDFLTVCALIIQIMLIWSKLETWDEAKIIFIFHIVGTVMEIYKTYHGSWIYPHPAFLKIGGVPLFTGFMYAAVGSYIFRAWKVMDFQFSYHPPKWAYALLSLAIYVNFFTNHYFYDVRYLLFAASVLLIGRSWIYYKIWIKYRRMPMLLAGFLTAFFIYIAENIGTYSQAWAYPNQIDGWKWVSLGKLGSWYLLIILSYCLTLIVKDIKIFEIQRR</sequence>
<keyword evidence="1" id="KW-0812">Transmembrane</keyword>
<feature type="transmembrane region" description="Helical" evidence="1">
    <location>
        <begin position="260"/>
        <end position="277"/>
    </location>
</feature>
<feature type="transmembrane region" description="Helical" evidence="1">
    <location>
        <begin position="100"/>
        <end position="117"/>
    </location>
</feature>
<keyword evidence="3" id="KW-1185">Reference proteome</keyword>
<feature type="transmembrane region" description="Helical" evidence="1">
    <location>
        <begin position="167"/>
        <end position="185"/>
    </location>
</feature>
<feature type="transmembrane region" description="Helical" evidence="1">
    <location>
        <begin position="36"/>
        <end position="64"/>
    </location>
</feature>
<dbReference type="OrthoDB" id="1550598at2"/>
<feature type="transmembrane region" description="Helical" evidence="1">
    <location>
        <begin position="191"/>
        <end position="208"/>
    </location>
</feature>
<proteinExistence type="predicted"/>
<organism evidence="2 3">
    <name type="scientific">Thorsellia anophelis DSM 18579</name>
    <dbReference type="NCBI Taxonomy" id="1123402"/>
    <lineage>
        <taxon>Bacteria</taxon>
        <taxon>Pseudomonadati</taxon>
        <taxon>Pseudomonadota</taxon>
        <taxon>Gammaproteobacteria</taxon>
        <taxon>Enterobacterales</taxon>
        <taxon>Thorselliaceae</taxon>
        <taxon>Thorsellia</taxon>
    </lineage>
</organism>
<dbReference type="RefSeq" id="WP_093320868.1">
    <property type="nucleotide sequence ID" value="NZ_FOHV01000020.1"/>
</dbReference>
<keyword evidence="1" id="KW-1133">Transmembrane helix</keyword>
<gene>
    <name evidence="2" type="ORF">SAMN02583745_02160</name>
</gene>
<dbReference type="AlphaFoldDB" id="A0A1I0DY36"/>
<dbReference type="PIRSF" id="PIRSF009141">
    <property type="entry name" value="UCP009141"/>
    <property type="match status" value="1"/>
</dbReference>
<feature type="transmembrane region" description="Helical" evidence="1">
    <location>
        <begin position="137"/>
        <end position="155"/>
    </location>
</feature>
<feature type="transmembrane region" description="Helical" evidence="1">
    <location>
        <begin position="220"/>
        <end position="240"/>
    </location>
</feature>